<feature type="chain" id="PRO_5046295242" description="C-type lectin domain-containing protein" evidence="2">
    <location>
        <begin position="18"/>
        <end position="237"/>
    </location>
</feature>
<evidence type="ECO:0000256" key="1">
    <source>
        <dbReference type="SAM" id="MobiDB-lite"/>
    </source>
</evidence>
<dbReference type="Proteomes" id="UP001642483">
    <property type="component" value="Unassembled WGS sequence"/>
</dbReference>
<evidence type="ECO:0000313" key="4">
    <source>
        <dbReference type="Proteomes" id="UP001642483"/>
    </source>
</evidence>
<gene>
    <name evidence="3" type="ORF">CVLEPA_LOCUS5086</name>
</gene>
<dbReference type="EMBL" id="CAWYQH010000024">
    <property type="protein sequence ID" value="CAK8675511.1"/>
    <property type="molecule type" value="Genomic_DNA"/>
</dbReference>
<reference evidence="3 4" key="1">
    <citation type="submission" date="2024-02" db="EMBL/GenBank/DDBJ databases">
        <authorList>
            <person name="Daric V."/>
            <person name="Darras S."/>
        </authorList>
    </citation>
    <scope>NUCLEOTIDE SEQUENCE [LARGE SCALE GENOMIC DNA]</scope>
</reference>
<dbReference type="InterPro" id="IPR016186">
    <property type="entry name" value="C-type_lectin-like/link_sf"/>
</dbReference>
<dbReference type="Gene3D" id="3.10.100.10">
    <property type="entry name" value="Mannose-Binding Protein A, subunit A"/>
    <property type="match status" value="1"/>
</dbReference>
<accession>A0ABP0F7X2</accession>
<proteinExistence type="predicted"/>
<dbReference type="SUPFAM" id="SSF56436">
    <property type="entry name" value="C-type lectin-like"/>
    <property type="match status" value="1"/>
</dbReference>
<evidence type="ECO:0000256" key="2">
    <source>
        <dbReference type="SAM" id="SignalP"/>
    </source>
</evidence>
<protein>
    <recommendedName>
        <fullName evidence="5">C-type lectin domain-containing protein</fullName>
    </recommendedName>
</protein>
<sequence>MRCIVFLVCLMTTLVGADNADEICLSIRREPSHSQEVAQGPPGRRGPIGPPGPKGARGPIGTCTCSLNEIKDEVSRLNEKTKALKSTFQTDRCYGGLVYDNKCIRLAYVRGGAVNFNDARDICDGSLADITSDEMFDVVYDYVRRTWLQNTDHPSRDFVELWLGLAYQLKHHPTKDVTLMNGNTTTLDRWHNGYPSASAGYMRMGCRVNYYNRNQPMGLFNYRENWAGGVPLCQFVL</sequence>
<evidence type="ECO:0000313" key="3">
    <source>
        <dbReference type="EMBL" id="CAK8675511.1"/>
    </source>
</evidence>
<dbReference type="CDD" id="cd00037">
    <property type="entry name" value="CLECT"/>
    <property type="match status" value="1"/>
</dbReference>
<keyword evidence="4" id="KW-1185">Reference proteome</keyword>
<dbReference type="Gene3D" id="1.20.5.320">
    <property type="entry name" value="6-Phosphogluconate Dehydrogenase, domain 3"/>
    <property type="match status" value="1"/>
</dbReference>
<feature type="region of interest" description="Disordered" evidence="1">
    <location>
        <begin position="33"/>
        <end position="59"/>
    </location>
</feature>
<comment type="caution">
    <text evidence="3">The sequence shown here is derived from an EMBL/GenBank/DDBJ whole genome shotgun (WGS) entry which is preliminary data.</text>
</comment>
<dbReference type="InterPro" id="IPR016187">
    <property type="entry name" value="CTDL_fold"/>
</dbReference>
<feature type="signal peptide" evidence="2">
    <location>
        <begin position="1"/>
        <end position="17"/>
    </location>
</feature>
<keyword evidence="2" id="KW-0732">Signal</keyword>
<evidence type="ECO:0008006" key="5">
    <source>
        <dbReference type="Google" id="ProtNLM"/>
    </source>
</evidence>
<name>A0ABP0F7X2_CLALP</name>
<organism evidence="3 4">
    <name type="scientific">Clavelina lepadiformis</name>
    <name type="common">Light-bulb sea squirt</name>
    <name type="synonym">Ascidia lepadiformis</name>
    <dbReference type="NCBI Taxonomy" id="159417"/>
    <lineage>
        <taxon>Eukaryota</taxon>
        <taxon>Metazoa</taxon>
        <taxon>Chordata</taxon>
        <taxon>Tunicata</taxon>
        <taxon>Ascidiacea</taxon>
        <taxon>Aplousobranchia</taxon>
        <taxon>Clavelinidae</taxon>
        <taxon>Clavelina</taxon>
    </lineage>
</organism>